<dbReference type="PROSITE" id="PS50885">
    <property type="entry name" value="HAMP"/>
    <property type="match status" value="1"/>
</dbReference>
<dbReference type="Gene3D" id="6.10.340.10">
    <property type="match status" value="1"/>
</dbReference>
<dbReference type="CDD" id="cd01949">
    <property type="entry name" value="GGDEF"/>
    <property type="match status" value="1"/>
</dbReference>
<evidence type="ECO:0000256" key="2">
    <source>
        <dbReference type="ARBA" id="ARBA00010587"/>
    </source>
</evidence>
<evidence type="ECO:0000256" key="10">
    <source>
        <dbReference type="ARBA" id="ARBA00034247"/>
    </source>
</evidence>
<keyword evidence="8" id="KW-0408">Iron</keyword>
<dbReference type="SUPFAM" id="SSF55073">
    <property type="entry name" value="Nucleotide cyclase"/>
    <property type="match status" value="1"/>
</dbReference>
<evidence type="ECO:0000256" key="9">
    <source>
        <dbReference type="ARBA" id="ARBA00023136"/>
    </source>
</evidence>
<dbReference type="SMART" id="SM00267">
    <property type="entry name" value="GGDEF"/>
    <property type="match status" value="1"/>
</dbReference>
<dbReference type="PANTHER" id="PTHR45138">
    <property type="entry name" value="REGULATORY COMPONENTS OF SENSORY TRANSDUCTION SYSTEM"/>
    <property type="match status" value="1"/>
</dbReference>
<dbReference type="InterPro" id="IPR035938">
    <property type="entry name" value="Hemerythrin-like_sf"/>
</dbReference>
<dbReference type="SUPFAM" id="SSF47188">
    <property type="entry name" value="Hemerythrin-like"/>
    <property type="match status" value="1"/>
</dbReference>
<keyword evidence="6" id="KW-0479">Metal-binding</keyword>
<dbReference type="InterPro" id="IPR000160">
    <property type="entry name" value="GGDEF_dom"/>
</dbReference>
<evidence type="ECO:0000259" key="13">
    <source>
        <dbReference type="PROSITE" id="PS50887"/>
    </source>
</evidence>
<evidence type="ECO:0000256" key="11">
    <source>
        <dbReference type="SAM" id="Phobius"/>
    </source>
</evidence>
<dbReference type="SMART" id="SM00304">
    <property type="entry name" value="HAMP"/>
    <property type="match status" value="1"/>
</dbReference>
<dbReference type="PANTHER" id="PTHR45138:SF9">
    <property type="entry name" value="DIGUANYLATE CYCLASE DGCM-RELATED"/>
    <property type="match status" value="1"/>
</dbReference>
<dbReference type="EMBL" id="WTVN01000066">
    <property type="protein sequence ID" value="NMG46379.1"/>
    <property type="molecule type" value="Genomic_DNA"/>
</dbReference>
<evidence type="ECO:0000256" key="5">
    <source>
        <dbReference type="ARBA" id="ARBA00022692"/>
    </source>
</evidence>
<keyword evidence="15" id="KW-1185">Reference proteome</keyword>
<keyword evidence="7 11" id="KW-1133">Transmembrane helix</keyword>
<dbReference type="NCBIfam" id="TIGR00254">
    <property type="entry name" value="GGDEF"/>
    <property type="match status" value="1"/>
</dbReference>
<evidence type="ECO:0000259" key="12">
    <source>
        <dbReference type="PROSITE" id="PS50885"/>
    </source>
</evidence>
<dbReference type="Gene3D" id="3.30.450.20">
    <property type="entry name" value="PAS domain"/>
    <property type="match status" value="1"/>
</dbReference>
<protein>
    <recommendedName>
        <fullName evidence="3">diguanylate cyclase</fullName>
        <ecNumber evidence="3">2.7.7.65</ecNumber>
    </recommendedName>
</protein>
<dbReference type="InterPro" id="IPR003660">
    <property type="entry name" value="HAMP_dom"/>
</dbReference>
<keyword evidence="5 11" id="KW-0812">Transmembrane</keyword>
<dbReference type="CDD" id="cd18774">
    <property type="entry name" value="PDC2_HK_sensor"/>
    <property type="match status" value="1"/>
</dbReference>
<dbReference type="Pfam" id="PF00990">
    <property type="entry name" value="GGDEF"/>
    <property type="match status" value="1"/>
</dbReference>
<comment type="similarity">
    <text evidence="2">Belongs to the hemerythrin family.</text>
</comment>
<proteinExistence type="inferred from homology"/>
<dbReference type="CDD" id="cd12107">
    <property type="entry name" value="Hemerythrin"/>
    <property type="match status" value="1"/>
</dbReference>
<dbReference type="InterPro" id="IPR050469">
    <property type="entry name" value="Diguanylate_Cyclase"/>
</dbReference>
<comment type="catalytic activity">
    <reaction evidence="10">
        <text>2 GTP = 3',3'-c-di-GMP + 2 diphosphate</text>
        <dbReference type="Rhea" id="RHEA:24898"/>
        <dbReference type="ChEBI" id="CHEBI:33019"/>
        <dbReference type="ChEBI" id="CHEBI:37565"/>
        <dbReference type="ChEBI" id="CHEBI:58805"/>
        <dbReference type="EC" id="2.7.7.65"/>
    </reaction>
</comment>
<gene>
    <name evidence="14" type="ORF">GPA22_21920</name>
</gene>
<comment type="subcellular location">
    <subcellularLocation>
        <location evidence="1">Cell membrane</location>
        <topology evidence="1">Multi-pass membrane protein</topology>
    </subcellularLocation>
</comment>
<dbReference type="InterPro" id="IPR012312">
    <property type="entry name" value="Hemerythrin-like"/>
</dbReference>
<dbReference type="CDD" id="cd12914">
    <property type="entry name" value="PDC1_DGC_like"/>
    <property type="match status" value="1"/>
</dbReference>
<dbReference type="PROSITE" id="PS50887">
    <property type="entry name" value="GGDEF"/>
    <property type="match status" value="1"/>
</dbReference>
<dbReference type="CDD" id="cd06225">
    <property type="entry name" value="HAMP"/>
    <property type="match status" value="1"/>
</dbReference>
<comment type="caution">
    <text evidence="14">The sequence shown here is derived from an EMBL/GenBank/DDBJ whole genome shotgun (WGS) entry which is preliminary data.</text>
</comment>
<dbReference type="PROSITE" id="PS00550">
    <property type="entry name" value="HEMERYTHRINS"/>
    <property type="match status" value="1"/>
</dbReference>
<accession>A0ABX1Q3S6</accession>
<keyword evidence="4" id="KW-1003">Cell membrane</keyword>
<reference evidence="14 15" key="1">
    <citation type="submission" date="2019-12" db="EMBL/GenBank/DDBJ databases">
        <title>Comparative genomics gives insights into the taxonomy of the Azoarcus-Aromatoleum group and reveals separate origins of nif in the plant-associated Azoarcus and non-plant-associated Aromatoleum sub-groups.</title>
        <authorList>
            <person name="Lafos M."/>
            <person name="Maluk M."/>
            <person name="Batista M."/>
            <person name="Junghare M."/>
            <person name="Carmona M."/>
            <person name="Faoro H."/>
            <person name="Cruz L.M."/>
            <person name="Battistoni F."/>
            <person name="De Souza E."/>
            <person name="Pedrosa F."/>
            <person name="Chen W.-M."/>
            <person name="Poole P.S."/>
            <person name="Dixon R.A."/>
            <person name="James E.K."/>
        </authorList>
    </citation>
    <scope>NUCLEOTIDE SEQUENCE [LARGE SCALE GENOMIC DNA]</scope>
    <source>
        <strain evidence="14 15">Td21</strain>
    </source>
</reference>
<dbReference type="InterPro" id="IPR033479">
    <property type="entry name" value="dCache_1"/>
</dbReference>
<feature type="domain" description="HAMP" evidence="12">
    <location>
        <begin position="333"/>
        <end position="385"/>
    </location>
</feature>
<dbReference type="InterPro" id="IPR016131">
    <property type="entry name" value="Haemerythrin_Fe_BS"/>
</dbReference>
<evidence type="ECO:0000256" key="1">
    <source>
        <dbReference type="ARBA" id="ARBA00004651"/>
    </source>
</evidence>
<evidence type="ECO:0000313" key="15">
    <source>
        <dbReference type="Proteomes" id="UP000623795"/>
    </source>
</evidence>
<dbReference type="Pfam" id="PF01814">
    <property type="entry name" value="Hemerythrin"/>
    <property type="match status" value="1"/>
</dbReference>
<sequence>MSWHPDADTLRLFAQDAARLPMPLFRTVKFRLIGLGVVLIVVGVLVRQAVMLPAVRDRVHEVAADAQLSIATHLARDIANNLRGRRALIGELVATLPPALLAQPAQLAAWLGERERLNALFDRGLRVLQPDGERVADSPQAAIGNPSPWPAVAEADWFRAALASEGPVVSRPQRNGSDGAPVIIVAAPLRDAGGRVLGVLAGELRLDAGGLGDQQEQTRLGAGDGFLVISPADGLFVASNDPARVLQPTPAPGVNPLLDRAMAGYRGTGIMVEQGTDKLASIAAVPDTGWLVVAHKPTAEVAQPVAELRRLLWRNSFGTMIGLSLVLLVLMPRLLRPLTDAARAIREMADGRRELAPLAVTRQDEVGDLLLGFNSLVARLHDKEQTLLQTLQQLDQLAGTDALTGAWNRRRFYEAVAQEVERACRYRHPLALILLDVDLFKGINDRYGHVKGDEVLQVVANCIRATLRTSDSLTRWGGEEFLMLLPETDLANAAVLAERARACIAAHHIDGIGSVTASFGVAELGDAESRDEWIARADAALYRAKQGGRNRVEADRAVSGRKAEPDGLVKLVWHSSFQSGDAELDAEHRALFDDINALWTLVVAERPIDEIRATIDALYRKMVRHFRDEERLLQRIDYPELAAHIQLHDALVGRADALLEDFRRGRADFGALFAFLAHDMVAKHIVSQDRAYFSYLSKSGQARCL</sequence>
<name>A0ABX1Q3S6_9RHOO</name>
<dbReference type="Gene3D" id="3.30.70.270">
    <property type="match status" value="1"/>
</dbReference>
<dbReference type="Proteomes" id="UP000623795">
    <property type="component" value="Unassembled WGS sequence"/>
</dbReference>
<dbReference type="NCBIfam" id="TIGR02481">
    <property type="entry name" value="hemeryth_dom"/>
    <property type="match status" value="1"/>
</dbReference>
<dbReference type="Gene3D" id="1.20.120.50">
    <property type="entry name" value="Hemerythrin-like"/>
    <property type="match status" value="1"/>
</dbReference>
<dbReference type="InterPro" id="IPR029787">
    <property type="entry name" value="Nucleotide_cyclase"/>
</dbReference>
<dbReference type="SUPFAM" id="SSF158472">
    <property type="entry name" value="HAMP domain-like"/>
    <property type="match status" value="1"/>
</dbReference>
<feature type="domain" description="GGDEF" evidence="13">
    <location>
        <begin position="428"/>
        <end position="557"/>
    </location>
</feature>
<organism evidence="14 15">
    <name type="scientific">Aromatoleum toluvorans</name>
    <dbReference type="NCBI Taxonomy" id="92002"/>
    <lineage>
        <taxon>Bacteria</taxon>
        <taxon>Pseudomonadati</taxon>
        <taxon>Pseudomonadota</taxon>
        <taxon>Betaproteobacteria</taxon>
        <taxon>Rhodocyclales</taxon>
        <taxon>Rhodocyclaceae</taxon>
        <taxon>Aromatoleum</taxon>
    </lineage>
</organism>
<feature type="transmembrane region" description="Helical" evidence="11">
    <location>
        <begin position="30"/>
        <end position="50"/>
    </location>
</feature>
<evidence type="ECO:0000256" key="6">
    <source>
        <dbReference type="ARBA" id="ARBA00022723"/>
    </source>
</evidence>
<dbReference type="InterPro" id="IPR012827">
    <property type="entry name" value="Hemerythrin_metal-bd"/>
</dbReference>
<evidence type="ECO:0000256" key="3">
    <source>
        <dbReference type="ARBA" id="ARBA00012528"/>
    </source>
</evidence>
<evidence type="ECO:0000313" key="14">
    <source>
        <dbReference type="EMBL" id="NMG46379.1"/>
    </source>
</evidence>
<dbReference type="Pfam" id="PF02743">
    <property type="entry name" value="dCache_1"/>
    <property type="match status" value="1"/>
</dbReference>
<evidence type="ECO:0000256" key="4">
    <source>
        <dbReference type="ARBA" id="ARBA00022475"/>
    </source>
</evidence>
<evidence type="ECO:0000256" key="8">
    <source>
        <dbReference type="ARBA" id="ARBA00023004"/>
    </source>
</evidence>
<dbReference type="EC" id="2.7.7.65" evidence="3"/>
<evidence type="ECO:0000256" key="7">
    <source>
        <dbReference type="ARBA" id="ARBA00022989"/>
    </source>
</evidence>
<dbReference type="InterPro" id="IPR043128">
    <property type="entry name" value="Rev_trsase/Diguanyl_cyclase"/>
</dbReference>
<dbReference type="Pfam" id="PF00672">
    <property type="entry name" value="HAMP"/>
    <property type="match status" value="1"/>
</dbReference>
<keyword evidence="9 11" id="KW-0472">Membrane</keyword>